<feature type="transmembrane region" description="Helical" evidence="8">
    <location>
        <begin position="71"/>
        <end position="91"/>
    </location>
</feature>
<feature type="transmembrane region" description="Helical" evidence="8">
    <location>
        <begin position="35"/>
        <end position="59"/>
    </location>
</feature>
<comment type="subcellular location">
    <subcellularLocation>
        <location evidence="1 8">Cell membrane</location>
        <topology evidence="1 8">Multi-pass membrane protein</topology>
    </subcellularLocation>
</comment>
<feature type="transmembrane region" description="Helical" evidence="8">
    <location>
        <begin position="166"/>
        <end position="184"/>
    </location>
</feature>
<gene>
    <name evidence="9" type="ordered locus">Pedsa_1190</name>
</gene>
<evidence type="ECO:0000256" key="3">
    <source>
        <dbReference type="ARBA" id="ARBA00022448"/>
    </source>
</evidence>
<keyword evidence="10" id="KW-1185">Reference proteome</keyword>
<dbReference type="EMBL" id="CP002545">
    <property type="protein sequence ID" value="ADY51758.1"/>
    <property type="molecule type" value="Genomic_DNA"/>
</dbReference>
<dbReference type="eggNOG" id="COG0730">
    <property type="taxonomic scope" value="Bacteria"/>
</dbReference>
<feature type="transmembrane region" description="Helical" evidence="8">
    <location>
        <begin position="196"/>
        <end position="214"/>
    </location>
</feature>
<feature type="transmembrane region" description="Helical" evidence="8">
    <location>
        <begin position="226"/>
        <end position="246"/>
    </location>
</feature>
<feature type="transmembrane region" description="Helical" evidence="8">
    <location>
        <begin position="127"/>
        <end position="146"/>
    </location>
</feature>
<accession>F0SD01</accession>
<sequence length="248" mass="27754">MLLTITFILIISFIASLVRSTLGFGESLIAVPLFLLFLPVETAVPLSVMLSIVIALVIVIQDHSKIHFNTAKWLIFYAILGVPLGILILIYGDEVLIKMGLGILIILYSLYSLYIKTNKILKEDSRFWLFVCGFLSGVFGGAYGLNGPPLVVYGNLRQWSAKHFRATLQAYFLPVSFVSVIGYYAKGLVTTEVNFYFMLSLITTIPAIFLGRYLNHQLKDGTFFKYVYLGLIGISIILIVSTLYNLKQ</sequence>
<evidence type="ECO:0000256" key="8">
    <source>
        <dbReference type="RuleBase" id="RU363041"/>
    </source>
</evidence>
<dbReference type="Pfam" id="PF01925">
    <property type="entry name" value="TauE"/>
    <property type="match status" value="1"/>
</dbReference>
<dbReference type="HOGENOM" id="CLU_054750_5_4_10"/>
<dbReference type="InterPro" id="IPR002781">
    <property type="entry name" value="TM_pro_TauE-like"/>
</dbReference>
<evidence type="ECO:0000313" key="9">
    <source>
        <dbReference type="EMBL" id="ADY51758.1"/>
    </source>
</evidence>
<feature type="transmembrane region" description="Helical" evidence="8">
    <location>
        <begin position="97"/>
        <end position="115"/>
    </location>
</feature>
<evidence type="ECO:0000256" key="1">
    <source>
        <dbReference type="ARBA" id="ARBA00004651"/>
    </source>
</evidence>
<organism evidence="9 10">
    <name type="scientific">Pseudopedobacter saltans (strain ATCC 51119 / DSM 12145 / JCM 21818 / CCUG 39354 / LMG 10337 / NBRC 100064 / NCIMB 13643)</name>
    <name type="common">Pedobacter saltans</name>
    <dbReference type="NCBI Taxonomy" id="762903"/>
    <lineage>
        <taxon>Bacteria</taxon>
        <taxon>Pseudomonadati</taxon>
        <taxon>Bacteroidota</taxon>
        <taxon>Sphingobacteriia</taxon>
        <taxon>Sphingobacteriales</taxon>
        <taxon>Sphingobacteriaceae</taxon>
        <taxon>Pseudopedobacter</taxon>
    </lineage>
</organism>
<protein>
    <recommendedName>
        <fullName evidence="8">Probable membrane transporter protein</fullName>
    </recommendedName>
</protein>
<reference evidence="9 10" key="1">
    <citation type="journal article" date="2011" name="Stand. Genomic Sci.">
        <title>Complete genome sequence of the gliding, heparinolytic Pedobacter saltans type strain (113).</title>
        <authorList>
            <person name="Liolios K."/>
            <person name="Sikorski J."/>
            <person name="Lu M."/>
            <person name="Nolan M."/>
            <person name="Lapidus A."/>
            <person name="Lucas S."/>
            <person name="Hammon N."/>
            <person name="Deshpande S."/>
            <person name="Cheng J.F."/>
            <person name="Tapia R."/>
            <person name="Han C."/>
            <person name="Goodwin L."/>
            <person name="Pitluck S."/>
            <person name="Huntemann M."/>
            <person name="Ivanova N."/>
            <person name="Pagani I."/>
            <person name="Mavromatis K."/>
            <person name="Ovchinikova G."/>
            <person name="Pati A."/>
            <person name="Chen A."/>
            <person name="Palaniappan K."/>
            <person name="Land M."/>
            <person name="Hauser L."/>
            <person name="Brambilla E.M."/>
            <person name="Kotsyurbenko O."/>
            <person name="Rohde M."/>
            <person name="Tindall B.J."/>
            <person name="Abt B."/>
            <person name="Goker M."/>
            <person name="Detter J.C."/>
            <person name="Woyke T."/>
            <person name="Bristow J."/>
            <person name="Eisen J.A."/>
            <person name="Markowitz V."/>
            <person name="Hugenholtz P."/>
            <person name="Klenk H.P."/>
            <person name="Kyrpides N.C."/>
        </authorList>
    </citation>
    <scope>NUCLEOTIDE SEQUENCE [LARGE SCALE GENOMIC DNA]</scope>
    <source>
        <strain evidence="10">ATCC 51119 / DSM 12145 / JCM 21818 / LMG 10337 / NBRC 100064 / NCIMB 13643</strain>
    </source>
</reference>
<keyword evidence="5 8" id="KW-0812">Transmembrane</keyword>
<dbReference type="STRING" id="762903.Pedsa_1190"/>
<dbReference type="GO" id="GO:0005886">
    <property type="term" value="C:plasma membrane"/>
    <property type="evidence" value="ECO:0007669"/>
    <property type="project" value="UniProtKB-SubCell"/>
</dbReference>
<dbReference type="InterPro" id="IPR052017">
    <property type="entry name" value="TSUP"/>
</dbReference>
<evidence type="ECO:0000256" key="7">
    <source>
        <dbReference type="ARBA" id="ARBA00023136"/>
    </source>
</evidence>
<evidence type="ECO:0000256" key="5">
    <source>
        <dbReference type="ARBA" id="ARBA00022692"/>
    </source>
</evidence>
<evidence type="ECO:0000313" key="10">
    <source>
        <dbReference type="Proteomes" id="UP000000310"/>
    </source>
</evidence>
<evidence type="ECO:0000256" key="4">
    <source>
        <dbReference type="ARBA" id="ARBA00022475"/>
    </source>
</evidence>
<evidence type="ECO:0000256" key="2">
    <source>
        <dbReference type="ARBA" id="ARBA00009142"/>
    </source>
</evidence>
<reference evidence="10" key="2">
    <citation type="submission" date="2011-02" db="EMBL/GenBank/DDBJ databases">
        <title>The complete genome of Pedobacter saltans DSM 12145.</title>
        <authorList>
            <consortium name="US DOE Joint Genome Institute (JGI-PGF)"/>
            <person name="Lucas S."/>
            <person name="Copeland A."/>
            <person name="Lapidus A."/>
            <person name="Bruce D."/>
            <person name="Goodwin L."/>
            <person name="Pitluck S."/>
            <person name="Kyrpides N."/>
            <person name="Mavromatis K."/>
            <person name="Pagani I."/>
            <person name="Ivanova N."/>
            <person name="Ovchinnikova G."/>
            <person name="Lu M."/>
            <person name="Detter J.C."/>
            <person name="Han C."/>
            <person name="Land M."/>
            <person name="Hauser L."/>
            <person name="Markowitz V."/>
            <person name="Cheng J.-F."/>
            <person name="Hugenholtz P."/>
            <person name="Woyke T."/>
            <person name="Wu D."/>
            <person name="Tindall B."/>
            <person name="Pomrenke H.G."/>
            <person name="Brambilla E."/>
            <person name="Klenk H.-P."/>
            <person name="Eisen J.A."/>
        </authorList>
    </citation>
    <scope>NUCLEOTIDE SEQUENCE [LARGE SCALE GENOMIC DNA]</scope>
    <source>
        <strain evidence="10">ATCC 51119 / DSM 12145 / JCM 21818 / LMG 10337 / NBRC 100064 / NCIMB 13643</strain>
    </source>
</reference>
<name>F0SD01_PSESL</name>
<dbReference type="PANTHER" id="PTHR30269:SF37">
    <property type="entry name" value="MEMBRANE TRANSPORTER PROTEIN"/>
    <property type="match status" value="1"/>
</dbReference>
<keyword evidence="4 8" id="KW-1003">Cell membrane</keyword>
<dbReference type="KEGG" id="psn:Pedsa_1190"/>
<dbReference type="AlphaFoldDB" id="F0SD01"/>
<dbReference type="OrthoDB" id="668749at2"/>
<keyword evidence="6 8" id="KW-1133">Transmembrane helix</keyword>
<dbReference type="Proteomes" id="UP000000310">
    <property type="component" value="Chromosome"/>
</dbReference>
<proteinExistence type="inferred from homology"/>
<dbReference type="RefSeq" id="WP_013632257.1">
    <property type="nucleotide sequence ID" value="NC_015177.1"/>
</dbReference>
<evidence type="ECO:0000256" key="6">
    <source>
        <dbReference type="ARBA" id="ARBA00022989"/>
    </source>
</evidence>
<keyword evidence="7 8" id="KW-0472">Membrane</keyword>
<keyword evidence="3" id="KW-0813">Transport</keyword>
<dbReference type="PANTHER" id="PTHR30269">
    <property type="entry name" value="TRANSMEMBRANE PROTEIN YFCA"/>
    <property type="match status" value="1"/>
</dbReference>
<comment type="similarity">
    <text evidence="2 8">Belongs to the 4-toluene sulfonate uptake permease (TSUP) (TC 2.A.102) family.</text>
</comment>